<evidence type="ECO:0000313" key="16">
    <source>
        <dbReference type="Proteomes" id="UP000471640"/>
    </source>
</evidence>
<dbReference type="InterPro" id="IPR050077">
    <property type="entry name" value="LexA_repressor"/>
</dbReference>
<dbReference type="InterPro" id="IPR006200">
    <property type="entry name" value="LexA"/>
</dbReference>
<dbReference type="Gene3D" id="2.10.109.10">
    <property type="entry name" value="Umud Fragment, subunit A"/>
    <property type="match status" value="1"/>
</dbReference>
<evidence type="ECO:0000256" key="7">
    <source>
        <dbReference type="ARBA" id="ARBA00023015"/>
    </source>
</evidence>
<sequence>MGRTPAGQTRERVFKFMRDRLSAGRPPTVREVQEAFGFRSVQSAREHLEALVADGRLDKDPGKARGYRLGECPGGPSGGLKGRTPAAPPRLIPLLGRVSAGAFSLAVEDLEGYLPIEPDRAGADDALFGLRVRGESMRDAGILHGDIVVVRRQPKADDGAIVVALVGEEATVKRLRLREERIELHPENPDYPVMTPDPKQLEIVGRVIEVRRYLD</sequence>
<keyword evidence="11" id="KW-0742">SOS response</keyword>
<gene>
    <name evidence="15" type="primary">lexA</name>
    <name evidence="15" type="ORF">G3480_03760</name>
</gene>
<dbReference type="GO" id="GO:0006508">
    <property type="term" value="P:proteolysis"/>
    <property type="evidence" value="ECO:0007669"/>
    <property type="project" value="InterPro"/>
</dbReference>
<dbReference type="InterPro" id="IPR006197">
    <property type="entry name" value="Peptidase_S24_LexA"/>
</dbReference>
<evidence type="ECO:0000256" key="10">
    <source>
        <dbReference type="ARBA" id="ARBA00023204"/>
    </source>
</evidence>
<evidence type="ECO:0000313" key="15">
    <source>
        <dbReference type="EMBL" id="NEX19438.1"/>
    </source>
</evidence>
<dbReference type="GO" id="GO:0006281">
    <property type="term" value="P:DNA repair"/>
    <property type="evidence" value="ECO:0007669"/>
    <property type="project" value="UniProtKB-KW"/>
</dbReference>
<keyword evidence="5 12" id="KW-0378">Hydrolase</keyword>
<feature type="domain" description="Peptidase S24/S26A/S26B/S26C" evidence="13">
    <location>
        <begin position="93"/>
        <end position="208"/>
    </location>
</feature>
<dbReference type="CDD" id="cd06529">
    <property type="entry name" value="S24_LexA-like"/>
    <property type="match status" value="1"/>
</dbReference>
<dbReference type="RefSeq" id="WP_164652336.1">
    <property type="nucleotide sequence ID" value="NZ_JAAIJR010000009.1"/>
</dbReference>
<dbReference type="GO" id="GO:0045892">
    <property type="term" value="P:negative regulation of DNA-templated transcription"/>
    <property type="evidence" value="ECO:0007669"/>
    <property type="project" value="InterPro"/>
</dbReference>
<dbReference type="GO" id="GO:0006260">
    <property type="term" value="P:DNA replication"/>
    <property type="evidence" value="ECO:0007669"/>
    <property type="project" value="UniProtKB-KW"/>
</dbReference>
<evidence type="ECO:0000256" key="1">
    <source>
        <dbReference type="ARBA" id="ARBA00007484"/>
    </source>
</evidence>
<keyword evidence="16" id="KW-1185">Reference proteome</keyword>
<dbReference type="EMBL" id="JAAIJR010000009">
    <property type="protein sequence ID" value="NEX19438.1"/>
    <property type="molecule type" value="Genomic_DNA"/>
</dbReference>
<dbReference type="AlphaFoldDB" id="A0A6P1DN28"/>
<dbReference type="GO" id="GO:0003677">
    <property type="term" value="F:DNA binding"/>
    <property type="evidence" value="ECO:0007669"/>
    <property type="project" value="UniProtKB-KW"/>
</dbReference>
<dbReference type="PRINTS" id="PR00726">
    <property type="entry name" value="LEXASERPTASE"/>
</dbReference>
<protein>
    <submittedName>
        <fullName evidence="15">Repressor LexA</fullName>
        <ecNumber evidence="15">3.4.21.88</ecNumber>
    </submittedName>
</protein>
<dbReference type="SUPFAM" id="SSF51306">
    <property type="entry name" value="LexA/Signal peptidase"/>
    <property type="match status" value="1"/>
</dbReference>
<evidence type="ECO:0000256" key="6">
    <source>
        <dbReference type="ARBA" id="ARBA00022813"/>
    </source>
</evidence>
<keyword evidence="2" id="KW-0678">Repressor</keyword>
<evidence type="ECO:0000256" key="3">
    <source>
        <dbReference type="ARBA" id="ARBA00022705"/>
    </source>
</evidence>
<comment type="caution">
    <text evidence="15">The sequence shown here is derived from an EMBL/GenBank/DDBJ whole genome shotgun (WGS) entry which is preliminary data.</text>
</comment>
<dbReference type="InterPro" id="IPR006199">
    <property type="entry name" value="LexA_DNA-bd_dom"/>
</dbReference>
<dbReference type="PANTHER" id="PTHR33516">
    <property type="entry name" value="LEXA REPRESSOR"/>
    <property type="match status" value="1"/>
</dbReference>
<evidence type="ECO:0000256" key="9">
    <source>
        <dbReference type="ARBA" id="ARBA00023163"/>
    </source>
</evidence>
<dbReference type="EC" id="3.4.21.88" evidence="15"/>
<dbReference type="InterPro" id="IPR036286">
    <property type="entry name" value="LexA/Signal_pep-like_sf"/>
</dbReference>
<keyword evidence="8" id="KW-0238">DNA-binding</keyword>
<accession>A0A6P1DN28</accession>
<dbReference type="InterPro" id="IPR039418">
    <property type="entry name" value="LexA-like"/>
</dbReference>
<dbReference type="PANTHER" id="PTHR33516:SF2">
    <property type="entry name" value="LEXA REPRESSOR-RELATED"/>
    <property type="match status" value="1"/>
</dbReference>
<evidence type="ECO:0000256" key="2">
    <source>
        <dbReference type="ARBA" id="ARBA00022491"/>
    </source>
</evidence>
<evidence type="ECO:0000256" key="11">
    <source>
        <dbReference type="ARBA" id="ARBA00023236"/>
    </source>
</evidence>
<dbReference type="SUPFAM" id="SSF46785">
    <property type="entry name" value="Winged helix' DNA-binding domain"/>
    <property type="match status" value="1"/>
</dbReference>
<keyword evidence="6 12" id="KW-0068">Autocatalytic cleavage</keyword>
<dbReference type="InterPro" id="IPR036388">
    <property type="entry name" value="WH-like_DNA-bd_sf"/>
</dbReference>
<reference evidence="16" key="1">
    <citation type="journal article" date="2020" name="Microbiol. Resour. Announc.">
        <title>Draft Genome Sequences of Thiorhodococcus mannitoliphagus and Thiorhodococcus minor, Purple Sulfur Photosynthetic Bacteria in the Gammaproteobacterial Family Chromatiaceae.</title>
        <authorList>
            <person name="Aviles F.A."/>
            <person name="Meyer T.E."/>
            <person name="Kyndt J.A."/>
        </authorList>
    </citation>
    <scope>NUCLEOTIDE SEQUENCE [LARGE SCALE GENOMIC DNA]</scope>
    <source>
        <strain evidence="16">DSM 18266</strain>
    </source>
</reference>
<dbReference type="Pfam" id="PF00717">
    <property type="entry name" value="Peptidase_S24"/>
    <property type="match status" value="1"/>
</dbReference>
<keyword evidence="3" id="KW-0235">DNA replication</keyword>
<dbReference type="GO" id="GO:0009432">
    <property type="term" value="P:SOS response"/>
    <property type="evidence" value="ECO:0007669"/>
    <property type="project" value="UniProtKB-KW"/>
</dbReference>
<organism evidence="15 16">
    <name type="scientific">Thiorhodococcus mannitoliphagus</name>
    <dbReference type="NCBI Taxonomy" id="329406"/>
    <lineage>
        <taxon>Bacteria</taxon>
        <taxon>Pseudomonadati</taxon>
        <taxon>Pseudomonadota</taxon>
        <taxon>Gammaproteobacteria</taxon>
        <taxon>Chromatiales</taxon>
        <taxon>Chromatiaceae</taxon>
        <taxon>Thiorhodococcus</taxon>
    </lineage>
</organism>
<evidence type="ECO:0000259" key="14">
    <source>
        <dbReference type="Pfam" id="PF01726"/>
    </source>
</evidence>
<feature type="domain" description="LexA repressor DNA-binding" evidence="14">
    <location>
        <begin position="11"/>
        <end position="66"/>
    </location>
</feature>
<dbReference type="GO" id="GO:0004252">
    <property type="term" value="F:serine-type endopeptidase activity"/>
    <property type="evidence" value="ECO:0007669"/>
    <property type="project" value="UniProtKB-EC"/>
</dbReference>
<evidence type="ECO:0000256" key="8">
    <source>
        <dbReference type="ARBA" id="ARBA00023125"/>
    </source>
</evidence>
<evidence type="ECO:0000259" key="13">
    <source>
        <dbReference type="Pfam" id="PF00717"/>
    </source>
</evidence>
<comment type="similarity">
    <text evidence="1 12">Belongs to the peptidase S24 family.</text>
</comment>
<dbReference type="Gene3D" id="1.10.10.10">
    <property type="entry name" value="Winged helix-like DNA-binding domain superfamily/Winged helix DNA-binding domain"/>
    <property type="match status" value="1"/>
</dbReference>
<dbReference type="NCBIfam" id="TIGR00498">
    <property type="entry name" value="lexA"/>
    <property type="match status" value="1"/>
</dbReference>
<keyword evidence="10" id="KW-0234">DNA repair</keyword>
<evidence type="ECO:0000256" key="4">
    <source>
        <dbReference type="ARBA" id="ARBA00022763"/>
    </source>
</evidence>
<reference evidence="15 16" key="2">
    <citation type="submission" date="2020-02" db="EMBL/GenBank/DDBJ databases">
        <title>Genome sequences of Thiorhodococcus mannitoliphagus and Thiorhodococcus minor, purple sulfur photosynthetic bacteria in the gammaproteobacterial family, Chromatiaceae.</title>
        <authorList>
            <person name="Aviles F.A."/>
            <person name="Meyer T.E."/>
            <person name="Kyndt J.A."/>
        </authorList>
    </citation>
    <scope>NUCLEOTIDE SEQUENCE [LARGE SCALE GENOMIC DNA]</scope>
    <source>
        <strain evidence="15 16">DSM 18266</strain>
    </source>
</reference>
<proteinExistence type="inferred from homology"/>
<evidence type="ECO:0000256" key="12">
    <source>
        <dbReference type="RuleBase" id="RU003991"/>
    </source>
</evidence>
<keyword evidence="7" id="KW-0805">Transcription regulation</keyword>
<name>A0A6P1DN28_9GAMM</name>
<dbReference type="Pfam" id="PF01726">
    <property type="entry name" value="LexA_DNA_bind"/>
    <property type="match status" value="1"/>
</dbReference>
<dbReference type="Proteomes" id="UP000471640">
    <property type="component" value="Unassembled WGS sequence"/>
</dbReference>
<dbReference type="InterPro" id="IPR036390">
    <property type="entry name" value="WH_DNA-bd_sf"/>
</dbReference>
<dbReference type="InterPro" id="IPR015927">
    <property type="entry name" value="Peptidase_S24_S26A/B/C"/>
</dbReference>
<evidence type="ECO:0000256" key="5">
    <source>
        <dbReference type="ARBA" id="ARBA00022801"/>
    </source>
</evidence>
<keyword evidence="9" id="KW-0804">Transcription</keyword>
<keyword evidence="4" id="KW-0227">DNA damage</keyword>